<name>A0A6B8VZQ7_9CORY</name>
<dbReference type="AlphaFoldDB" id="A0A6B8VZQ7"/>
<organism evidence="3 4">
    <name type="scientific">Corynebacterium occultum</name>
    <dbReference type="NCBI Taxonomy" id="2675219"/>
    <lineage>
        <taxon>Bacteria</taxon>
        <taxon>Bacillati</taxon>
        <taxon>Actinomycetota</taxon>
        <taxon>Actinomycetes</taxon>
        <taxon>Mycobacteriales</taxon>
        <taxon>Corynebacteriaceae</taxon>
        <taxon>Corynebacterium</taxon>
    </lineage>
</organism>
<dbReference type="InterPro" id="IPR011761">
    <property type="entry name" value="ATP-grasp"/>
</dbReference>
<evidence type="ECO:0000256" key="1">
    <source>
        <dbReference type="PROSITE-ProRule" id="PRU00409"/>
    </source>
</evidence>
<dbReference type="Proteomes" id="UP000424462">
    <property type="component" value="Chromosome"/>
</dbReference>
<keyword evidence="1" id="KW-0067">ATP-binding</keyword>
<reference evidence="3 4" key="1">
    <citation type="submission" date="2019-11" db="EMBL/GenBank/DDBJ databases">
        <title>Complete genome sequence of Corynebacterium kalinowskii 1959, a novel Corynebacterium species isolated from soil of a small paddock in Vilsendorf, Germany.</title>
        <authorList>
            <person name="Schaffert L."/>
            <person name="Ruwe M."/>
            <person name="Milse J."/>
            <person name="Hanuschka K."/>
            <person name="Ortseifen V."/>
            <person name="Droste J."/>
            <person name="Brandt D."/>
            <person name="Schlueter L."/>
            <person name="Kutter Y."/>
            <person name="Vinke S."/>
            <person name="Viehoefer P."/>
            <person name="Jacob L."/>
            <person name="Luebke N.-C."/>
            <person name="Schulte-Berndt E."/>
            <person name="Hain C."/>
            <person name="Linder M."/>
            <person name="Schmidt P."/>
            <person name="Wollenschlaeger L."/>
            <person name="Luttermann T."/>
            <person name="Thieme E."/>
            <person name="Hassa J."/>
            <person name="Haak M."/>
            <person name="Wittchen M."/>
            <person name="Mentz A."/>
            <person name="Persicke M."/>
            <person name="Busche T."/>
            <person name="Ruckert C."/>
        </authorList>
    </citation>
    <scope>NUCLEOTIDE SEQUENCE [LARGE SCALE GENOMIC DNA]</scope>
    <source>
        <strain evidence="3 4">2039</strain>
    </source>
</reference>
<gene>
    <name evidence="3" type="primary">gshAB</name>
    <name evidence="3" type="ORF">COCCU_12900</name>
</gene>
<dbReference type="GO" id="GO:0005524">
    <property type="term" value="F:ATP binding"/>
    <property type="evidence" value="ECO:0007669"/>
    <property type="project" value="UniProtKB-UniRule"/>
</dbReference>
<evidence type="ECO:0000313" key="3">
    <source>
        <dbReference type="EMBL" id="QGU08479.1"/>
    </source>
</evidence>
<dbReference type="EMBL" id="CP046455">
    <property type="protein sequence ID" value="QGU08479.1"/>
    <property type="molecule type" value="Genomic_DNA"/>
</dbReference>
<accession>A0A6B8VZQ7</accession>
<dbReference type="PROSITE" id="PS50975">
    <property type="entry name" value="ATP_GRASP"/>
    <property type="match status" value="1"/>
</dbReference>
<keyword evidence="1" id="KW-0547">Nucleotide-binding</keyword>
<dbReference type="Gene3D" id="3.30.470.20">
    <property type="entry name" value="ATP-grasp fold, B domain"/>
    <property type="match status" value="1"/>
</dbReference>
<proteinExistence type="predicted"/>
<evidence type="ECO:0000313" key="4">
    <source>
        <dbReference type="Proteomes" id="UP000424462"/>
    </source>
</evidence>
<evidence type="ECO:0000259" key="2">
    <source>
        <dbReference type="PROSITE" id="PS50975"/>
    </source>
</evidence>
<feature type="domain" description="ATP-grasp" evidence="2">
    <location>
        <begin position="109"/>
        <end position="181"/>
    </location>
</feature>
<dbReference type="SUPFAM" id="SSF56059">
    <property type="entry name" value="Glutathione synthetase ATP-binding domain-like"/>
    <property type="match status" value="1"/>
</dbReference>
<protein>
    <submittedName>
        <fullName evidence="3">Glutathione biosynthesis bifunctional protein GshAB</fullName>
    </submittedName>
</protein>
<keyword evidence="4" id="KW-1185">Reference proteome</keyword>
<sequence length="183" mass="20337">MLIEKYVDGVELRAFVIGDEVVSVVARIQPFVEGDGIRNLTTLIEEIHKSREVHYRAKKMPVVIKWEFIAGQGYQEDSVPAAGEIVFLNPFNTPTNGGFILDVTSAVCDEIKELSIRSMQAIPHLEVAGIDLMVSDLGDADTAYVIEVNTAASLELHRYPTHGEPRAVDLDIVEYFNSKYGEK</sequence>
<dbReference type="GO" id="GO:0046872">
    <property type="term" value="F:metal ion binding"/>
    <property type="evidence" value="ECO:0007669"/>
    <property type="project" value="InterPro"/>
</dbReference>
<dbReference type="KEGG" id="cok:COCCU_12900"/>